<proteinExistence type="predicted"/>
<dbReference type="PATRIC" id="fig|997761.3.peg.1502"/>
<name>I0BDZ3_9BACL</name>
<gene>
    <name evidence="1" type="ORF">B2K_07620</name>
</gene>
<sequence length="83" mass="9462">MLVLEQIQELQEGTRIIITSGITVQLVRVDDLKNLFDTVEQQALHIVELERELSRLTGSEQAVKELYTRMEAVKGKGSESNEY</sequence>
<dbReference type="HOGENOM" id="CLU_2539381_0_0_9"/>
<protein>
    <submittedName>
        <fullName evidence="1">Uncharacterized protein</fullName>
    </submittedName>
</protein>
<dbReference type="RefSeq" id="WP_014649866.1">
    <property type="nucleotide sequence ID" value="NC_017672.3"/>
</dbReference>
<accession>I0BDZ3</accession>
<dbReference type="Proteomes" id="UP000007392">
    <property type="component" value="Chromosome"/>
</dbReference>
<reference evidence="1 2" key="1">
    <citation type="submission" date="2013-06" db="EMBL/GenBank/DDBJ databases">
        <title>Complete genome sequence of Paenibacillus mucilaginosus K02.</title>
        <authorList>
            <person name="Xiao B."/>
            <person name="Sun L."/>
            <person name="Xiao L."/>
            <person name="Lian B."/>
        </authorList>
    </citation>
    <scope>NUCLEOTIDE SEQUENCE [LARGE SCALE GENOMIC DNA]</scope>
    <source>
        <strain evidence="1 2">K02</strain>
    </source>
</reference>
<dbReference type="AlphaFoldDB" id="I0BDZ3"/>
<organism evidence="1 2">
    <name type="scientific">Paenibacillus mucilaginosus K02</name>
    <dbReference type="NCBI Taxonomy" id="997761"/>
    <lineage>
        <taxon>Bacteria</taxon>
        <taxon>Bacillati</taxon>
        <taxon>Bacillota</taxon>
        <taxon>Bacilli</taxon>
        <taxon>Bacillales</taxon>
        <taxon>Paenibacillaceae</taxon>
        <taxon>Paenibacillus</taxon>
    </lineage>
</organism>
<evidence type="ECO:0000313" key="1">
    <source>
        <dbReference type="EMBL" id="AFH60590.1"/>
    </source>
</evidence>
<dbReference type="EMBL" id="CP003422">
    <property type="protein sequence ID" value="AFH60590.1"/>
    <property type="molecule type" value="Genomic_DNA"/>
</dbReference>
<dbReference type="KEGG" id="pmw:B2K_07620"/>
<evidence type="ECO:0000313" key="2">
    <source>
        <dbReference type="Proteomes" id="UP000007392"/>
    </source>
</evidence>